<evidence type="ECO:0000313" key="3">
    <source>
        <dbReference type="Proteomes" id="UP000660729"/>
    </source>
</evidence>
<gene>
    <name evidence="2" type="ORF">HII31_01100</name>
</gene>
<feature type="chain" id="PRO_5034998235" description="Lysine-specific metallo-endopeptidase domain-containing protein" evidence="1">
    <location>
        <begin position="17"/>
        <end position="355"/>
    </location>
</feature>
<organism evidence="2 3">
    <name type="scientific">Pseudocercospora fuligena</name>
    <dbReference type="NCBI Taxonomy" id="685502"/>
    <lineage>
        <taxon>Eukaryota</taxon>
        <taxon>Fungi</taxon>
        <taxon>Dikarya</taxon>
        <taxon>Ascomycota</taxon>
        <taxon>Pezizomycotina</taxon>
        <taxon>Dothideomycetes</taxon>
        <taxon>Dothideomycetidae</taxon>
        <taxon>Mycosphaerellales</taxon>
        <taxon>Mycosphaerellaceae</taxon>
        <taxon>Pseudocercospora</taxon>
    </lineage>
</organism>
<evidence type="ECO:0008006" key="4">
    <source>
        <dbReference type="Google" id="ProtNLM"/>
    </source>
</evidence>
<sequence length="355" mass="40041">MLVLTLLTILLPATLATLPFALTKTIPEQLWDVPADMAEKTMQQHVDKTLWVQDRTEHCDEHMSVKIGSGLYNAMTILNTVLVARGNLADAVPGGLSGISRANWESHGGAGFLTPDDLVELEERYFGTLNQEERDHVTNILFNSVQLLPSVLWQCDFSDPHCDDTTWAFVNGEDLHYPRIYICPLFKQSAASWWNVLEQSGQALDRDSRDSQPRVLLHESFHLASKWDESNGIRHPEHFIDDHELDCADIGHSVGRSDMCYPCTAYGRYAAQVLTFKRPDKTLANAENFVFYVIDTYLGILRGMPPASTTETASLGGQLLDNELHSMNETLLEQEVLRRTKAYRLNVHDKARSEL</sequence>
<protein>
    <recommendedName>
        <fullName evidence="4">Lysine-specific metallo-endopeptidase domain-containing protein</fullName>
    </recommendedName>
</protein>
<comment type="caution">
    <text evidence="2">The sequence shown here is derived from an EMBL/GenBank/DDBJ whole genome shotgun (WGS) entry which is preliminary data.</text>
</comment>
<dbReference type="EMBL" id="JABCIY010000011">
    <property type="protein sequence ID" value="KAF7197597.1"/>
    <property type="molecule type" value="Genomic_DNA"/>
</dbReference>
<feature type="signal peptide" evidence="1">
    <location>
        <begin position="1"/>
        <end position="16"/>
    </location>
</feature>
<dbReference type="SUPFAM" id="SSF55486">
    <property type="entry name" value="Metalloproteases ('zincins'), catalytic domain"/>
    <property type="match status" value="1"/>
</dbReference>
<name>A0A8H6RUG6_9PEZI</name>
<dbReference type="InterPro" id="IPR024079">
    <property type="entry name" value="MetalloPept_cat_dom_sf"/>
</dbReference>
<dbReference type="GO" id="GO:0008237">
    <property type="term" value="F:metallopeptidase activity"/>
    <property type="evidence" value="ECO:0007669"/>
    <property type="project" value="InterPro"/>
</dbReference>
<dbReference type="Proteomes" id="UP000660729">
    <property type="component" value="Unassembled WGS sequence"/>
</dbReference>
<evidence type="ECO:0000313" key="2">
    <source>
        <dbReference type="EMBL" id="KAF7197597.1"/>
    </source>
</evidence>
<reference evidence="2" key="1">
    <citation type="submission" date="2020-04" db="EMBL/GenBank/DDBJ databases">
        <title>Draft genome resource of the tomato pathogen Pseudocercospora fuligena.</title>
        <authorList>
            <person name="Zaccaron A."/>
        </authorList>
    </citation>
    <scope>NUCLEOTIDE SEQUENCE</scope>
    <source>
        <strain evidence="2">PF001</strain>
    </source>
</reference>
<dbReference type="AlphaFoldDB" id="A0A8H6RUG6"/>
<keyword evidence="3" id="KW-1185">Reference proteome</keyword>
<dbReference type="Gene3D" id="3.40.390.10">
    <property type="entry name" value="Collagenase (Catalytic Domain)"/>
    <property type="match status" value="1"/>
</dbReference>
<keyword evidence="1" id="KW-0732">Signal</keyword>
<accession>A0A8H6RUG6</accession>
<evidence type="ECO:0000256" key="1">
    <source>
        <dbReference type="SAM" id="SignalP"/>
    </source>
</evidence>
<proteinExistence type="predicted"/>